<gene>
    <name evidence="2" type="ORF">HH214_20585</name>
</gene>
<dbReference type="Pfam" id="PF13628">
    <property type="entry name" value="DUF4142"/>
    <property type="match status" value="1"/>
</dbReference>
<evidence type="ECO:0000313" key="3">
    <source>
        <dbReference type="Proteomes" id="UP000503278"/>
    </source>
</evidence>
<dbReference type="InterPro" id="IPR025419">
    <property type="entry name" value="DUF4142"/>
</dbReference>
<dbReference type="AlphaFoldDB" id="A0A7L5E4Y4"/>
<protein>
    <submittedName>
        <fullName evidence="2">DUF4142 domain-containing protein</fullName>
    </submittedName>
</protein>
<dbReference type="PANTHER" id="PTHR38593:SF1">
    <property type="entry name" value="BLR2558 PROTEIN"/>
    <property type="match status" value="1"/>
</dbReference>
<dbReference type="EMBL" id="CP051682">
    <property type="protein sequence ID" value="QJD98101.1"/>
    <property type="molecule type" value="Genomic_DNA"/>
</dbReference>
<dbReference type="KEGG" id="mrob:HH214_20585"/>
<dbReference type="Gene3D" id="1.20.1260.10">
    <property type="match status" value="1"/>
</dbReference>
<feature type="domain" description="DUF4142" evidence="1">
    <location>
        <begin position="39"/>
        <end position="171"/>
    </location>
</feature>
<organism evidence="2 3">
    <name type="scientific">Mucilaginibacter robiniae</name>
    <dbReference type="NCBI Taxonomy" id="2728022"/>
    <lineage>
        <taxon>Bacteria</taxon>
        <taxon>Pseudomonadati</taxon>
        <taxon>Bacteroidota</taxon>
        <taxon>Sphingobacteriia</taxon>
        <taxon>Sphingobacteriales</taxon>
        <taxon>Sphingobacteriaceae</taxon>
        <taxon>Mucilaginibacter</taxon>
    </lineage>
</organism>
<name>A0A7L5E4Y4_9SPHI</name>
<dbReference type="PANTHER" id="PTHR38593">
    <property type="entry name" value="BLR2558 PROTEIN"/>
    <property type="match status" value="1"/>
</dbReference>
<dbReference type="InterPro" id="IPR012347">
    <property type="entry name" value="Ferritin-like"/>
</dbReference>
<proteinExistence type="predicted"/>
<dbReference type="RefSeq" id="WP_169610843.1">
    <property type="nucleotide sequence ID" value="NZ_CP051682.1"/>
</dbReference>
<evidence type="ECO:0000313" key="2">
    <source>
        <dbReference type="EMBL" id="QJD98101.1"/>
    </source>
</evidence>
<dbReference type="Proteomes" id="UP000503278">
    <property type="component" value="Chromosome"/>
</dbReference>
<keyword evidence="3" id="KW-1185">Reference proteome</keyword>
<reference evidence="2 3" key="1">
    <citation type="submission" date="2020-04" db="EMBL/GenBank/DDBJ databases">
        <title>Genome sequencing of novel species.</title>
        <authorList>
            <person name="Heo J."/>
            <person name="Kim S.-J."/>
            <person name="Kim J.-S."/>
            <person name="Hong S.-B."/>
            <person name="Kwon S.-W."/>
        </authorList>
    </citation>
    <scope>NUCLEOTIDE SEQUENCE [LARGE SCALE GENOMIC DNA]</scope>
    <source>
        <strain evidence="2 3">F39-2</strain>
    </source>
</reference>
<accession>A0A7L5E4Y4</accession>
<sequence length="176" mass="19318">MKNIICLSALALTLAATGCHDNRKAKNYNDKTLVDDEGAAFIKQATEAGNTEIKAANVAQAKSQNPRVISFAKMMIADHMKAGEELSKIANKKYVNTPSGPNQEHQMKIDSVSKLSGAAFDKAYMQMMVMDHEKVVQLFSDSRNNTSAAIDNFIKENLPKMQMHLDSAKAINSLLK</sequence>
<dbReference type="PROSITE" id="PS51257">
    <property type="entry name" value="PROKAR_LIPOPROTEIN"/>
    <property type="match status" value="1"/>
</dbReference>
<evidence type="ECO:0000259" key="1">
    <source>
        <dbReference type="Pfam" id="PF13628"/>
    </source>
</evidence>